<proteinExistence type="predicted"/>
<dbReference type="Proteomes" id="UP000472372">
    <property type="component" value="Chromosome 1"/>
</dbReference>
<evidence type="ECO:0000313" key="1">
    <source>
        <dbReference type="EMBL" id="CAE7002237.1"/>
    </source>
</evidence>
<dbReference type="AlphaFoldDB" id="A0A6S6VEL4"/>
<reference evidence="1" key="1">
    <citation type="submission" date="2021-02" db="EMBL/GenBank/DDBJ databases">
        <authorList>
            <person name="Syme A R."/>
            <person name="Syme A R."/>
            <person name="Moolhuijzen P."/>
        </authorList>
    </citation>
    <scope>NUCLEOTIDE SEQUENCE</scope>
    <source>
        <strain evidence="1">W1-1</strain>
    </source>
</reference>
<sequence>MTAIAHYDAIARHISRSKEPFHTFVQGRHDLFGRSEALDGKSGLHIARCTSTKYWRAELEMADKVEVADVLPQWTTPKDGRYTLSIASADAATPVYGP</sequence>
<name>A0A6S6VEL4_9PLEO</name>
<gene>
    <name evidence="1" type="ORF">PTTW11_01357</name>
</gene>
<dbReference type="EMBL" id="HG992977">
    <property type="protein sequence ID" value="CAE7002237.1"/>
    <property type="molecule type" value="Genomic_DNA"/>
</dbReference>
<organism evidence="1 2">
    <name type="scientific">Pyrenophora teres f. teres</name>
    <dbReference type="NCBI Taxonomy" id="97479"/>
    <lineage>
        <taxon>Eukaryota</taxon>
        <taxon>Fungi</taxon>
        <taxon>Dikarya</taxon>
        <taxon>Ascomycota</taxon>
        <taxon>Pezizomycotina</taxon>
        <taxon>Dothideomycetes</taxon>
        <taxon>Pleosporomycetidae</taxon>
        <taxon>Pleosporales</taxon>
        <taxon>Pleosporineae</taxon>
        <taxon>Pleosporaceae</taxon>
        <taxon>Pyrenophora</taxon>
    </lineage>
</organism>
<accession>A0A6S6VEL4</accession>
<protein>
    <submittedName>
        <fullName evidence="1">Uncharacterized protein</fullName>
    </submittedName>
</protein>
<evidence type="ECO:0000313" key="2">
    <source>
        <dbReference type="Proteomes" id="UP000472372"/>
    </source>
</evidence>